<accession>A0A3E4V7Y8</accession>
<organism evidence="1 2">
    <name type="scientific">Mediterraneibacter gnavus</name>
    <name type="common">Ruminococcus gnavus</name>
    <dbReference type="NCBI Taxonomy" id="33038"/>
    <lineage>
        <taxon>Bacteria</taxon>
        <taxon>Bacillati</taxon>
        <taxon>Bacillota</taxon>
        <taxon>Clostridia</taxon>
        <taxon>Lachnospirales</taxon>
        <taxon>Lachnospiraceae</taxon>
        <taxon>Mediterraneibacter</taxon>
    </lineage>
</organism>
<dbReference type="Proteomes" id="UP000260808">
    <property type="component" value="Unassembled WGS sequence"/>
</dbReference>
<evidence type="ECO:0000313" key="1">
    <source>
        <dbReference type="EMBL" id="RGM23549.1"/>
    </source>
</evidence>
<gene>
    <name evidence="1" type="ORF">DXC31_06600</name>
</gene>
<protein>
    <submittedName>
        <fullName evidence="1">Uncharacterized protein</fullName>
    </submittedName>
</protein>
<name>A0A3E4V7Y8_MEDGN</name>
<reference evidence="1 2" key="1">
    <citation type="submission" date="2018-08" db="EMBL/GenBank/DDBJ databases">
        <title>A genome reference for cultivated species of the human gut microbiota.</title>
        <authorList>
            <person name="Zou Y."/>
            <person name="Xue W."/>
            <person name="Luo G."/>
        </authorList>
    </citation>
    <scope>NUCLEOTIDE SEQUENCE [LARGE SCALE GENOMIC DNA]</scope>
    <source>
        <strain evidence="1 2">TF01-20-2</strain>
    </source>
</reference>
<dbReference type="AlphaFoldDB" id="A0A3E4V7Y8"/>
<sequence>MNNAERELQRRNQEKERIERNNYEIPYVRDLYCDLDLDNEDIILEIAKIIIERKLTYREANRVLYHTDKVLYERTMNSEPVPLC</sequence>
<comment type="caution">
    <text evidence="1">The sequence shown here is derived from an EMBL/GenBank/DDBJ whole genome shotgun (WGS) entry which is preliminary data.</text>
</comment>
<evidence type="ECO:0000313" key="2">
    <source>
        <dbReference type="Proteomes" id="UP000260808"/>
    </source>
</evidence>
<proteinExistence type="predicted"/>
<dbReference type="EMBL" id="QSSX01000012">
    <property type="protein sequence ID" value="RGM23549.1"/>
    <property type="molecule type" value="Genomic_DNA"/>
</dbReference>